<proteinExistence type="predicted"/>
<dbReference type="OrthoDB" id="5901218at2"/>
<dbReference type="SUPFAM" id="SSF101756">
    <property type="entry name" value="Hypothetical protein YgiW"/>
    <property type="match status" value="1"/>
</dbReference>
<feature type="chain" id="PRO_5005600644" evidence="2">
    <location>
        <begin position="21"/>
        <end position="120"/>
    </location>
</feature>
<evidence type="ECO:0000256" key="2">
    <source>
        <dbReference type="SAM" id="SignalP"/>
    </source>
</evidence>
<evidence type="ECO:0000256" key="1">
    <source>
        <dbReference type="ARBA" id="ARBA00022729"/>
    </source>
</evidence>
<dbReference type="PATRIC" id="fig|171383.3.peg.647"/>
<dbReference type="Pfam" id="PF04076">
    <property type="entry name" value="BOF"/>
    <property type="match status" value="1"/>
</dbReference>
<dbReference type="PANTHER" id="PTHR36571:SF1">
    <property type="entry name" value="PROTEIN YGIW"/>
    <property type="match status" value="1"/>
</dbReference>
<accession>A0A0M0I4W5</accession>
<keyword evidence="1 2" id="KW-0732">Signal</keyword>
<dbReference type="PANTHER" id="PTHR36571">
    <property type="entry name" value="PROTEIN YGIW"/>
    <property type="match status" value="1"/>
</dbReference>
<dbReference type="STRING" id="171383.AKJ31_03170"/>
<feature type="signal peptide" evidence="2">
    <location>
        <begin position="1"/>
        <end position="20"/>
    </location>
</feature>
<evidence type="ECO:0000313" key="4">
    <source>
        <dbReference type="Proteomes" id="UP000037530"/>
    </source>
</evidence>
<gene>
    <name evidence="3" type="ORF">AKJ31_03170</name>
</gene>
<dbReference type="AlphaFoldDB" id="A0A0M0I4W5"/>
<dbReference type="Proteomes" id="UP000037530">
    <property type="component" value="Unassembled WGS sequence"/>
</dbReference>
<comment type="caution">
    <text evidence="3">The sequence shown here is derived from an EMBL/GenBank/DDBJ whole genome shotgun (WGS) entry which is preliminary data.</text>
</comment>
<dbReference type="InterPro" id="IPR005220">
    <property type="entry name" value="CarO-like"/>
</dbReference>
<keyword evidence="4" id="KW-1185">Reference proteome</keyword>
<protein>
    <submittedName>
        <fullName evidence="3">Uncharacterized protein</fullName>
    </submittedName>
</protein>
<dbReference type="Gene3D" id="2.40.50.200">
    <property type="entry name" value="Bacterial OB-fold"/>
    <property type="match status" value="1"/>
</dbReference>
<dbReference type="NCBIfam" id="NF033674">
    <property type="entry name" value="stress_OB_fold"/>
    <property type="match status" value="1"/>
</dbReference>
<dbReference type="RefSeq" id="WP_053407627.1">
    <property type="nucleotide sequence ID" value="NZ_DAIPHI010000015.1"/>
</dbReference>
<dbReference type="InterPro" id="IPR036700">
    <property type="entry name" value="BOBF_sf"/>
</dbReference>
<dbReference type="EMBL" id="LHPI01000001">
    <property type="protein sequence ID" value="KOO09371.1"/>
    <property type="molecule type" value="Genomic_DNA"/>
</dbReference>
<evidence type="ECO:0000313" key="3">
    <source>
        <dbReference type="EMBL" id="KOO09371.1"/>
    </source>
</evidence>
<organism evidence="3 4">
    <name type="scientific">Vibrio hepatarius</name>
    <dbReference type="NCBI Taxonomy" id="171383"/>
    <lineage>
        <taxon>Bacteria</taxon>
        <taxon>Pseudomonadati</taxon>
        <taxon>Pseudomonadota</taxon>
        <taxon>Gammaproteobacteria</taxon>
        <taxon>Vibrionales</taxon>
        <taxon>Vibrionaceae</taxon>
        <taxon>Vibrio</taxon>
        <taxon>Vibrio oreintalis group</taxon>
    </lineage>
</organism>
<sequence length="120" mass="13221">MKTLPIIAATLISVSALANASDKQSDVVKYQGPVSLDTIDSLLQDTSYFAEKDVVVEGQLIRQISADTFILSDGKSEIQVELDDDIKLEAPLDEKQKLRLFGEYEGGNTPEIEVEHIQIL</sequence>
<reference evidence="4" key="1">
    <citation type="submission" date="2015-08" db="EMBL/GenBank/DDBJ databases">
        <title>Vibrio galatheae sp. nov., a novel member of the Vibrionaceae family isolated from the Solomon Islands.</title>
        <authorList>
            <person name="Giubergia S."/>
            <person name="Machado H."/>
            <person name="Mateiu R.V."/>
            <person name="Gram L."/>
        </authorList>
    </citation>
    <scope>NUCLEOTIDE SEQUENCE [LARGE SCALE GENOMIC DNA]</scope>
    <source>
        <strain evidence="4">DSM 19134</strain>
    </source>
</reference>
<name>A0A0M0I4W5_9VIBR</name>